<dbReference type="Pfam" id="PF09719">
    <property type="entry name" value="C_GCAxxG_C_C"/>
    <property type="match status" value="1"/>
</dbReference>
<proteinExistence type="predicted"/>
<name>A0A9D9HEC2_9BACT</name>
<sequence length="152" mass="16648">MGKQETIDAALEYLRKGYNCSQAVMLAFKESTGLDDKTAALVSSSFGGGMGRTKGRCGALSASYMVLGMSGGYASPSEEEKKSALYKHVRELTKKEEDAFKVLNCNELLVNYPDGDEPRLLPGRKNICVKFVTATVGDLYDMLNNRTDDKRV</sequence>
<evidence type="ECO:0000313" key="2">
    <source>
        <dbReference type="Proteomes" id="UP000823637"/>
    </source>
</evidence>
<protein>
    <submittedName>
        <fullName evidence="1">C_GCAxxG_C_C family protein</fullName>
    </submittedName>
</protein>
<dbReference type="InterPro" id="IPR010181">
    <property type="entry name" value="CGCAxxGCC_motif"/>
</dbReference>
<reference evidence="1" key="2">
    <citation type="journal article" date="2021" name="PeerJ">
        <title>Extensive microbial diversity within the chicken gut microbiome revealed by metagenomics and culture.</title>
        <authorList>
            <person name="Gilroy R."/>
            <person name="Ravi A."/>
            <person name="Getino M."/>
            <person name="Pursley I."/>
            <person name="Horton D.L."/>
            <person name="Alikhan N.F."/>
            <person name="Baker D."/>
            <person name="Gharbi K."/>
            <person name="Hall N."/>
            <person name="Watson M."/>
            <person name="Adriaenssens E.M."/>
            <person name="Foster-Nyarko E."/>
            <person name="Jarju S."/>
            <person name="Secka A."/>
            <person name="Antonio M."/>
            <person name="Oren A."/>
            <person name="Chaudhuri R.R."/>
            <person name="La Ragione R."/>
            <person name="Hildebrand F."/>
            <person name="Pallen M.J."/>
        </authorList>
    </citation>
    <scope>NUCLEOTIDE SEQUENCE</scope>
    <source>
        <strain evidence="1">D3-1215</strain>
    </source>
</reference>
<evidence type="ECO:0000313" key="1">
    <source>
        <dbReference type="EMBL" id="MBO8446988.1"/>
    </source>
</evidence>
<accession>A0A9D9HEC2</accession>
<dbReference type="AlphaFoldDB" id="A0A9D9HEC2"/>
<comment type="caution">
    <text evidence="1">The sequence shown here is derived from an EMBL/GenBank/DDBJ whole genome shotgun (WGS) entry which is preliminary data.</text>
</comment>
<gene>
    <name evidence="1" type="ORF">IAC32_04490</name>
</gene>
<organism evidence="1 2">
    <name type="scientific">Candidatus Enterocola intestinipullorum</name>
    <dbReference type="NCBI Taxonomy" id="2840783"/>
    <lineage>
        <taxon>Bacteria</taxon>
        <taxon>Pseudomonadati</taxon>
        <taxon>Bacteroidota</taxon>
        <taxon>Bacteroidia</taxon>
        <taxon>Bacteroidales</taxon>
        <taxon>Candidatus Enterocola</taxon>
    </lineage>
</organism>
<dbReference type="NCBIfam" id="TIGR01909">
    <property type="entry name" value="C_GCAxxG_C_C"/>
    <property type="match status" value="1"/>
</dbReference>
<dbReference type="Proteomes" id="UP000823637">
    <property type="component" value="Unassembled WGS sequence"/>
</dbReference>
<dbReference type="EMBL" id="JADIMR010000069">
    <property type="protein sequence ID" value="MBO8446988.1"/>
    <property type="molecule type" value="Genomic_DNA"/>
</dbReference>
<reference evidence="1" key="1">
    <citation type="submission" date="2020-10" db="EMBL/GenBank/DDBJ databases">
        <authorList>
            <person name="Gilroy R."/>
        </authorList>
    </citation>
    <scope>NUCLEOTIDE SEQUENCE</scope>
    <source>
        <strain evidence="1">D3-1215</strain>
    </source>
</reference>